<feature type="non-terminal residue" evidence="3">
    <location>
        <position position="186"/>
    </location>
</feature>
<comment type="caution">
    <text evidence="3">The sequence shown here is derived from an EMBL/GenBank/DDBJ whole genome shotgun (WGS) entry which is preliminary data.</text>
</comment>
<dbReference type="PANTHER" id="PTHR35391">
    <property type="entry name" value="C2H2-TYPE DOMAIN-CONTAINING PROTEIN-RELATED"/>
    <property type="match status" value="1"/>
</dbReference>
<evidence type="ECO:0000256" key="1">
    <source>
        <dbReference type="SAM" id="MobiDB-lite"/>
    </source>
</evidence>
<evidence type="ECO:0000313" key="3">
    <source>
        <dbReference type="EMBL" id="KAK0651749.1"/>
    </source>
</evidence>
<evidence type="ECO:0000259" key="2">
    <source>
        <dbReference type="Pfam" id="PF20233"/>
    </source>
</evidence>
<feature type="compositionally biased region" description="Basic residues" evidence="1">
    <location>
        <begin position="177"/>
        <end position="186"/>
    </location>
</feature>
<proteinExistence type="predicted"/>
<reference evidence="3" key="1">
    <citation type="submission" date="2023-06" db="EMBL/GenBank/DDBJ databases">
        <title>Genome-scale phylogeny and comparative genomics of the fungal order Sordariales.</title>
        <authorList>
            <consortium name="Lawrence Berkeley National Laboratory"/>
            <person name="Hensen N."/>
            <person name="Bonometti L."/>
            <person name="Westerberg I."/>
            <person name="Brannstrom I.O."/>
            <person name="Guillou S."/>
            <person name="Cros-Aarteil S."/>
            <person name="Calhoun S."/>
            <person name="Haridas S."/>
            <person name="Kuo A."/>
            <person name="Mondo S."/>
            <person name="Pangilinan J."/>
            <person name="Riley R."/>
            <person name="Labutti K."/>
            <person name="Andreopoulos B."/>
            <person name="Lipzen A."/>
            <person name="Chen C."/>
            <person name="Yanf M."/>
            <person name="Daum C."/>
            <person name="Ng V."/>
            <person name="Clum A."/>
            <person name="Steindorff A."/>
            <person name="Ohm R."/>
            <person name="Martin F."/>
            <person name="Silar P."/>
            <person name="Natvig D."/>
            <person name="Lalanne C."/>
            <person name="Gautier V."/>
            <person name="Ament-Velasquez S.L."/>
            <person name="Kruys A."/>
            <person name="Hutchinson M.I."/>
            <person name="Powell A.J."/>
            <person name="Barry K."/>
            <person name="Miller A.N."/>
            <person name="Grigoriev I.V."/>
            <person name="Debuchy R."/>
            <person name="Gladieux P."/>
            <person name="Thoren M.H."/>
            <person name="Johannesson H."/>
        </authorList>
    </citation>
    <scope>NUCLEOTIDE SEQUENCE</scope>
    <source>
        <strain evidence="3">SMH2532-1</strain>
    </source>
</reference>
<feature type="region of interest" description="Disordered" evidence="1">
    <location>
        <begin position="167"/>
        <end position="186"/>
    </location>
</feature>
<dbReference type="AlphaFoldDB" id="A0AA39YFL8"/>
<dbReference type="EMBL" id="JAULSV010000002">
    <property type="protein sequence ID" value="KAK0651749.1"/>
    <property type="molecule type" value="Genomic_DNA"/>
</dbReference>
<protein>
    <recommendedName>
        <fullName evidence="2">DUF6590 domain-containing protein</fullName>
    </recommendedName>
</protein>
<feature type="compositionally biased region" description="Basic and acidic residues" evidence="1">
    <location>
        <begin position="167"/>
        <end position="176"/>
    </location>
</feature>
<dbReference type="Proteomes" id="UP001174936">
    <property type="component" value="Unassembled WGS sequence"/>
</dbReference>
<evidence type="ECO:0000313" key="4">
    <source>
        <dbReference type="Proteomes" id="UP001174936"/>
    </source>
</evidence>
<dbReference type="PANTHER" id="PTHR35391:SF5">
    <property type="entry name" value="DUF6590 DOMAIN-CONTAINING PROTEIN"/>
    <property type="match status" value="1"/>
</dbReference>
<organism evidence="3 4">
    <name type="scientific">Cercophora newfieldiana</name>
    <dbReference type="NCBI Taxonomy" id="92897"/>
    <lineage>
        <taxon>Eukaryota</taxon>
        <taxon>Fungi</taxon>
        <taxon>Dikarya</taxon>
        <taxon>Ascomycota</taxon>
        <taxon>Pezizomycotina</taxon>
        <taxon>Sordariomycetes</taxon>
        <taxon>Sordariomycetidae</taxon>
        <taxon>Sordariales</taxon>
        <taxon>Lasiosphaeriaceae</taxon>
        <taxon>Cercophora</taxon>
    </lineage>
</organism>
<dbReference type="InterPro" id="IPR046497">
    <property type="entry name" value="DUF6590"/>
</dbReference>
<sequence length="186" mass="21442">SGYVVEHSSRFGAGEVFKVLWSEPRGSGRGDAPATEFMEGVHMGQTFYMGIRRFIVVANDEGHCTCVPILTYERRACTKKGVKPHKHGIVYTPPAEAKLLRGEPPLGFPPVRLQLDYPTEKLSMESRVNYSKLVTIEHNVKVFFIGRVYQDDFRVVDQAVDRCWSEKNRNTDGHRDHRDHRRRDRR</sequence>
<name>A0AA39YFL8_9PEZI</name>
<feature type="domain" description="DUF6590" evidence="2">
    <location>
        <begin position="9"/>
        <end position="156"/>
    </location>
</feature>
<accession>A0AA39YFL8</accession>
<dbReference type="Pfam" id="PF20233">
    <property type="entry name" value="DUF6590"/>
    <property type="match status" value="1"/>
</dbReference>
<keyword evidence="4" id="KW-1185">Reference proteome</keyword>
<gene>
    <name evidence="3" type="ORF">B0T16DRAFT_323889</name>
</gene>